<reference evidence="2" key="1">
    <citation type="submission" date="2022-11" db="UniProtKB">
        <authorList>
            <consortium name="WormBaseParasite"/>
        </authorList>
    </citation>
    <scope>IDENTIFICATION</scope>
</reference>
<accession>A0AC34FDZ3</accession>
<name>A0AC34FDZ3_9BILA</name>
<protein>
    <submittedName>
        <fullName evidence="2">Uncharacterized protein</fullName>
    </submittedName>
</protein>
<evidence type="ECO:0000313" key="1">
    <source>
        <dbReference type="Proteomes" id="UP000887579"/>
    </source>
</evidence>
<sequence length="152" mass="16345">AYLNQHFSKMASSKSWAFICIVMLISHEINMLPVPEEEILRKGVATNINERPTAASDGFYEESTFTTMTPEAKKKEQLKTALTGAAVGAAIVGAIGAAGYAGYQHHQKHRTNTTVATGTIQYDQMVTKSFGESQATGPYGAKIAGTMDPNTK</sequence>
<proteinExistence type="predicted"/>
<organism evidence="1 2">
    <name type="scientific">Panagrolaimus sp. ES5</name>
    <dbReference type="NCBI Taxonomy" id="591445"/>
    <lineage>
        <taxon>Eukaryota</taxon>
        <taxon>Metazoa</taxon>
        <taxon>Ecdysozoa</taxon>
        <taxon>Nematoda</taxon>
        <taxon>Chromadorea</taxon>
        <taxon>Rhabditida</taxon>
        <taxon>Tylenchina</taxon>
        <taxon>Panagrolaimomorpha</taxon>
        <taxon>Panagrolaimoidea</taxon>
        <taxon>Panagrolaimidae</taxon>
        <taxon>Panagrolaimus</taxon>
    </lineage>
</organism>
<dbReference type="WBParaSite" id="ES5_v2.g15492.t1">
    <property type="protein sequence ID" value="ES5_v2.g15492.t1"/>
    <property type="gene ID" value="ES5_v2.g15492"/>
</dbReference>
<dbReference type="Proteomes" id="UP000887579">
    <property type="component" value="Unplaced"/>
</dbReference>
<evidence type="ECO:0000313" key="2">
    <source>
        <dbReference type="WBParaSite" id="ES5_v2.g15492.t1"/>
    </source>
</evidence>